<proteinExistence type="predicted"/>
<comment type="caution">
    <text evidence="5">The sequence shown here is derived from an EMBL/GenBank/DDBJ whole genome shotgun (WGS) entry which is preliminary data.</text>
</comment>
<evidence type="ECO:0000259" key="4">
    <source>
        <dbReference type="PROSITE" id="PS51118"/>
    </source>
</evidence>
<dbReference type="PROSITE" id="PS51118">
    <property type="entry name" value="HTH_HXLR"/>
    <property type="match status" value="1"/>
</dbReference>
<sequence length="118" mass="13742">MATILKRNLTNNHNLKVLENTTEVNDVLRTISTRWKMMILYDISLGVNQVNKIKAAFPTASDHMLTQRLRELETEKFIERHVEGNVAPSLISYTLTTKSRALLQIIKQLQQWGLHWKE</sequence>
<dbReference type="InterPro" id="IPR002577">
    <property type="entry name" value="HTH_HxlR"/>
</dbReference>
<evidence type="ECO:0000313" key="6">
    <source>
        <dbReference type="Proteomes" id="UP000186720"/>
    </source>
</evidence>
<accession>A0A1Q5ZZY6</accession>
<keyword evidence="3" id="KW-0804">Transcription</keyword>
<dbReference type="PANTHER" id="PTHR33204">
    <property type="entry name" value="TRANSCRIPTIONAL REGULATOR, MARR FAMILY"/>
    <property type="match status" value="1"/>
</dbReference>
<feature type="domain" description="HTH hxlR-type" evidence="4">
    <location>
        <begin position="22"/>
        <end position="118"/>
    </location>
</feature>
<dbReference type="AlphaFoldDB" id="A0A1Q5ZZY6"/>
<dbReference type="GO" id="GO:0003677">
    <property type="term" value="F:DNA binding"/>
    <property type="evidence" value="ECO:0007669"/>
    <property type="project" value="UniProtKB-KW"/>
</dbReference>
<dbReference type="PANTHER" id="PTHR33204:SF18">
    <property type="entry name" value="TRANSCRIPTIONAL REGULATORY PROTEIN"/>
    <property type="match status" value="1"/>
</dbReference>
<dbReference type="Proteomes" id="UP000186720">
    <property type="component" value="Unassembled WGS sequence"/>
</dbReference>
<keyword evidence="6" id="KW-1185">Reference proteome</keyword>
<organism evidence="5 6">
    <name type="scientific">Mucilaginibacter polytrichastri</name>
    <dbReference type="NCBI Taxonomy" id="1302689"/>
    <lineage>
        <taxon>Bacteria</taxon>
        <taxon>Pseudomonadati</taxon>
        <taxon>Bacteroidota</taxon>
        <taxon>Sphingobacteriia</taxon>
        <taxon>Sphingobacteriales</taxon>
        <taxon>Sphingobacteriaceae</taxon>
        <taxon>Mucilaginibacter</taxon>
    </lineage>
</organism>
<keyword evidence="2" id="KW-0238">DNA-binding</keyword>
<reference evidence="5 6" key="1">
    <citation type="submission" date="2016-11" db="EMBL/GenBank/DDBJ databases">
        <title>Whole Genome Sequencing of Mucilaginibacter polytrichastri RG4-7(T) isolated from the moss sample.</title>
        <authorList>
            <person name="Li Y."/>
        </authorList>
    </citation>
    <scope>NUCLEOTIDE SEQUENCE [LARGE SCALE GENOMIC DNA]</scope>
    <source>
        <strain evidence="5 6">RG4-7</strain>
    </source>
</reference>
<keyword evidence="1" id="KW-0805">Transcription regulation</keyword>
<dbReference type="EMBL" id="MPPL01000001">
    <property type="protein sequence ID" value="OKS87318.1"/>
    <property type="molecule type" value="Genomic_DNA"/>
</dbReference>
<protein>
    <recommendedName>
        <fullName evidence="4">HTH hxlR-type domain-containing protein</fullName>
    </recommendedName>
</protein>
<evidence type="ECO:0000256" key="1">
    <source>
        <dbReference type="ARBA" id="ARBA00023015"/>
    </source>
</evidence>
<dbReference type="InterPro" id="IPR036388">
    <property type="entry name" value="WH-like_DNA-bd_sf"/>
</dbReference>
<name>A0A1Q5ZZY6_9SPHI</name>
<dbReference type="SUPFAM" id="SSF46785">
    <property type="entry name" value="Winged helix' DNA-binding domain"/>
    <property type="match status" value="1"/>
</dbReference>
<dbReference type="Gene3D" id="1.10.10.10">
    <property type="entry name" value="Winged helix-like DNA-binding domain superfamily/Winged helix DNA-binding domain"/>
    <property type="match status" value="1"/>
</dbReference>
<dbReference type="STRING" id="1302689.RG47T_2778"/>
<dbReference type="OrthoDB" id="7678715at2"/>
<gene>
    <name evidence="5" type="ORF">RG47T_2778</name>
</gene>
<dbReference type="InterPro" id="IPR036390">
    <property type="entry name" value="WH_DNA-bd_sf"/>
</dbReference>
<evidence type="ECO:0000256" key="3">
    <source>
        <dbReference type="ARBA" id="ARBA00023163"/>
    </source>
</evidence>
<evidence type="ECO:0000313" key="5">
    <source>
        <dbReference type="EMBL" id="OKS87318.1"/>
    </source>
</evidence>
<dbReference type="Pfam" id="PF01638">
    <property type="entry name" value="HxlR"/>
    <property type="match status" value="1"/>
</dbReference>
<evidence type="ECO:0000256" key="2">
    <source>
        <dbReference type="ARBA" id="ARBA00023125"/>
    </source>
</evidence>
<dbReference type="RefSeq" id="WP_074489954.1">
    <property type="nucleotide sequence ID" value="NZ_FPAM01000018.1"/>
</dbReference>